<feature type="compositionally biased region" description="Basic and acidic residues" evidence="3">
    <location>
        <begin position="391"/>
        <end position="408"/>
    </location>
</feature>
<dbReference type="AlphaFoldDB" id="A0A1X7R299"/>
<dbReference type="Gene3D" id="3.40.50.720">
    <property type="entry name" value="NAD(P)-binding Rossmann-like Domain"/>
    <property type="match status" value="1"/>
</dbReference>
<dbReference type="Pfam" id="PF00106">
    <property type="entry name" value="adh_short"/>
    <property type="match status" value="1"/>
</dbReference>
<dbReference type="OrthoDB" id="191979at2759"/>
<proteinExistence type="inferred from homology"/>
<comment type="similarity">
    <text evidence="1">Belongs to the short-chain dehydrogenases/reductases (SDR) family.</text>
</comment>
<keyword evidence="6" id="KW-1185">Reference proteome</keyword>
<gene>
    <name evidence="5" type="ORF">KASA_0O03949G</name>
</gene>
<dbReference type="GO" id="GO:0016491">
    <property type="term" value="F:oxidoreductase activity"/>
    <property type="evidence" value="ECO:0007669"/>
    <property type="project" value="UniProtKB-KW"/>
</dbReference>
<keyword evidence="2" id="KW-0560">Oxidoreductase</keyword>
<dbReference type="PANTHER" id="PTHR24320:SF285">
    <property type="entry name" value="RETINOL DEHYDROGENASE 14"/>
    <property type="match status" value="1"/>
</dbReference>
<evidence type="ECO:0000256" key="3">
    <source>
        <dbReference type="SAM" id="MobiDB-lite"/>
    </source>
</evidence>
<name>A0A1X7R299_9SACH</name>
<evidence type="ECO:0000256" key="2">
    <source>
        <dbReference type="ARBA" id="ARBA00023002"/>
    </source>
</evidence>
<dbReference type="PANTHER" id="PTHR24320">
    <property type="entry name" value="RETINOL DEHYDROGENASE"/>
    <property type="match status" value="1"/>
</dbReference>
<evidence type="ECO:0000313" key="6">
    <source>
        <dbReference type="Proteomes" id="UP000196158"/>
    </source>
</evidence>
<organism evidence="5 6">
    <name type="scientific">Maudiozyma saulgeensis</name>
    <dbReference type="NCBI Taxonomy" id="1789683"/>
    <lineage>
        <taxon>Eukaryota</taxon>
        <taxon>Fungi</taxon>
        <taxon>Dikarya</taxon>
        <taxon>Ascomycota</taxon>
        <taxon>Saccharomycotina</taxon>
        <taxon>Saccharomycetes</taxon>
        <taxon>Saccharomycetales</taxon>
        <taxon>Saccharomycetaceae</taxon>
        <taxon>Maudiozyma</taxon>
    </lineage>
</organism>
<feature type="transmembrane region" description="Helical" evidence="4">
    <location>
        <begin position="293"/>
        <end position="313"/>
    </location>
</feature>
<accession>A0A1X7R299</accession>
<keyword evidence="4" id="KW-0472">Membrane</keyword>
<dbReference type="EMBL" id="FXLY01000004">
    <property type="protein sequence ID" value="SMN19807.1"/>
    <property type="molecule type" value="Genomic_DNA"/>
</dbReference>
<sequence>MPLNILGTALLEGTDKIPYYNGIKKVAPYVAATAAVKYWSRGPSNTWERQLHGKVYLVTGATSQGMGTSVALEMAKLGAQLIFLTRSVDEWSTDWVEDMRDATGNELLYMEQCDIADLYQVRQFATRWLNNSPPRRLDGIIVMSGDMEPIGIPHFSKPVRQSSVDGLEKQMAVNFAGVFHLMDLLQPSIKAQPPDRDVRIIISTCWTQVMGDVNIEDPLWQSQKYKSALKFFSSSKLQLGLTMMELQRRLTEDVKKVSKEKQDTERSGLNIKVVMVQPGTMRSNSLRRVVSNGSIILLLVLYCVILYPFLWLLTKSGNRGAQNILYALNTPEFEEVNLKDTNAKYVSDCSVVKFARKEFEDVELQKQLFDNTRRDILELEKKMAIARNTKKKAEEKTKKETDKKSKKK</sequence>
<evidence type="ECO:0000256" key="4">
    <source>
        <dbReference type="SAM" id="Phobius"/>
    </source>
</evidence>
<dbReference type="Proteomes" id="UP000196158">
    <property type="component" value="Unassembled WGS sequence"/>
</dbReference>
<dbReference type="InterPro" id="IPR036291">
    <property type="entry name" value="NAD(P)-bd_dom_sf"/>
</dbReference>
<dbReference type="SUPFAM" id="SSF51735">
    <property type="entry name" value="NAD(P)-binding Rossmann-fold domains"/>
    <property type="match status" value="1"/>
</dbReference>
<evidence type="ECO:0000313" key="5">
    <source>
        <dbReference type="EMBL" id="SMN19807.1"/>
    </source>
</evidence>
<evidence type="ECO:0000256" key="1">
    <source>
        <dbReference type="ARBA" id="ARBA00006484"/>
    </source>
</evidence>
<keyword evidence="4" id="KW-0812">Transmembrane</keyword>
<reference evidence="5 6" key="1">
    <citation type="submission" date="2017-04" db="EMBL/GenBank/DDBJ databases">
        <authorList>
            <person name="Afonso C.L."/>
            <person name="Miller P.J."/>
            <person name="Scott M.A."/>
            <person name="Spackman E."/>
            <person name="Goraichik I."/>
            <person name="Dimitrov K.M."/>
            <person name="Suarez D.L."/>
            <person name="Swayne D.E."/>
        </authorList>
    </citation>
    <scope>NUCLEOTIDE SEQUENCE [LARGE SCALE GENOMIC DNA]</scope>
</reference>
<dbReference type="STRING" id="1789683.A0A1X7R299"/>
<dbReference type="InterPro" id="IPR002347">
    <property type="entry name" value="SDR_fam"/>
</dbReference>
<protein>
    <submittedName>
        <fullName evidence="5">Similar to Saccharomyces cerevisiae YNL181W Putative oxidoreductase</fullName>
    </submittedName>
</protein>
<keyword evidence="4" id="KW-1133">Transmembrane helix</keyword>
<feature type="region of interest" description="Disordered" evidence="3">
    <location>
        <begin position="388"/>
        <end position="408"/>
    </location>
</feature>